<evidence type="ECO:0008006" key="3">
    <source>
        <dbReference type="Google" id="ProtNLM"/>
    </source>
</evidence>
<keyword evidence="2" id="KW-1185">Reference proteome</keyword>
<dbReference type="Proteomes" id="UP000482800">
    <property type="component" value="Unassembled WGS sequence"/>
</dbReference>
<evidence type="ECO:0000313" key="2">
    <source>
        <dbReference type="Proteomes" id="UP000482800"/>
    </source>
</evidence>
<dbReference type="InterPro" id="IPR011990">
    <property type="entry name" value="TPR-like_helical_dom_sf"/>
</dbReference>
<reference evidence="1 2" key="1">
    <citation type="submission" date="2020-03" db="EMBL/GenBank/DDBJ databases">
        <title>Whole genome shotgun sequence of Phytohabitans houttuyneae NBRC 108639.</title>
        <authorList>
            <person name="Komaki H."/>
            <person name="Tamura T."/>
        </authorList>
    </citation>
    <scope>NUCLEOTIDE SEQUENCE [LARGE SCALE GENOMIC DNA]</scope>
    <source>
        <strain evidence="1 2">NBRC 108639</strain>
    </source>
</reference>
<organism evidence="1 2">
    <name type="scientific">Phytohabitans houttuyneae</name>
    <dbReference type="NCBI Taxonomy" id="1076126"/>
    <lineage>
        <taxon>Bacteria</taxon>
        <taxon>Bacillati</taxon>
        <taxon>Actinomycetota</taxon>
        <taxon>Actinomycetes</taxon>
        <taxon>Micromonosporales</taxon>
        <taxon>Micromonosporaceae</taxon>
    </lineage>
</organism>
<name>A0A6V8KRS2_9ACTN</name>
<dbReference type="RefSeq" id="WP_173069792.1">
    <property type="nucleotide sequence ID" value="NZ_BAABGO010000063.1"/>
</dbReference>
<dbReference type="EMBL" id="BLPF01000004">
    <property type="protein sequence ID" value="GFJ84979.1"/>
    <property type="molecule type" value="Genomic_DNA"/>
</dbReference>
<reference evidence="1 2" key="2">
    <citation type="submission" date="2020-03" db="EMBL/GenBank/DDBJ databases">
        <authorList>
            <person name="Ichikawa N."/>
            <person name="Kimura A."/>
            <person name="Kitahashi Y."/>
            <person name="Uohara A."/>
        </authorList>
    </citation>
    <scope>NUCLEOTIDE SEQUENCE [LARGE SCALE GENOMIC DNA]</scope>
    <source>
        <strain evidence="1 2">NBRC 108639</strain>
    </source>
</reference>
<comment type="caution">
    <text evidence="1">The sequence shown here is derived from an EMBL/GenBank/DDBJ whole genome shotgun (WGS) entry which is preliminary data.</text>
</comment>
<dbReference type="Gene3D" id="1.25.40.10">
    <property type="entry name" value="Tetratricopeptide repeat domain"/>
    <property type="match status" value="1"/>
</dbReference>
<proteinExistence type="predicted"/>
<sequence>MREVVGLYRGELAAGQPWPWLTPLRERLRRLVINTYARLATDHPHEAATLWHTAAQVVDPVNEHVHQRAVHALTGAGHHDTAAALVVEHAQHLAATQPMTGL</sequence>
<evidence type="ECO:0000313" key="1">
    <source>
        <dbReference type="EMBL" id="GFJ84979.1"/>
    </source>
</evidence>
<protein>
    <recommendedName>
        <fullName evidence="3">Bacterial transcriptional activator domain-containing protein</fullName>
    </recommendedName>
</protein>
<dbReference type="AlphaFoldDB" id="A0A6V8KRS2"/>
<accession>A0A6V8KRS2</accession>
<gene>
    <name evidence="1" type="ORF">Phou_091590</name>
</gene>